<protein>
    <recommendedName>
        <fullName evidence="3">Integrase catalytic domain-containing protein</fullName>
    </recommendedName>
</protein>
<dbReference type="AlphaFoldDB" id="A0A2I0JPK5"/>
<dbReference type="PROSITE" id="PS50994">
    <property type="entry name" value="INTEGRASE"/>
    <property type="match status" value="1"/>
</dbReference>
<dbReference type="GO" id="GO:0016787">
    <property type="term" value="F:hydrolase activity"/>
    <property type="evidence" value="ECO:0007669"/>
    <property type="project" value="UniProtKB-KW"/>
</dbReference>
<dbReference type="GO" id="GO:0046872">
    <property type="term" value="F:metal ion binding"/>
    <property type="evidence" value="ECO:0007669"/>
    <property type="project" value="UniProtKB-KW"/>
</dbReference>
<dbReference type="Pfam" id="PF00665">
    <property type="entry name" value="rve"/>
    <property type="match status" value="1"/>
</dbReference>
<keyword evidence="2" id="KW-0378">Hydrolase</keyword>
<feature type="domain" description="Integrase catalytic" evidence="3">
    <location>
        <begin position="1"/>
        <end position="177"/>
    </location>
</feature>
<proteinExistence type="predicted"/>
<dbReference type="EMBL" id="PGOL01001418">
    <property type="protein sequence ID" value="PKI58225.1"/>
    <property type="molecule type" value="Genomic_DNA"/>
</dbReference>
<comment type="caution">
    <text evidence="4">The sequence shown here is derived from an EMBL/GenBank/DDBJ whole genome shotgun (WGS) entry which is preliminary data.</text>
</comment>
<reference evidence="4 5" key="1">
    <citation type="submission" date="2017-11" db="EMBL/GenBank/DDBJ databases">
        <title>De-novo sequencing of pomegranate (Punica granatum L.) genome.</title>
        <authorList>
            <person name="Akparov Z."/>
            <person name="Amiraslanov A."/>
            <person name="Hajiyeva S."/>
            <person name="Abbasov M."/>
            <person name="Kaur K."/>
            <person name="Hamwieh A."/>
            <person name="Solovyev V."/>
            <person name="Salamov A."/>
            <person name="Braich B."/>
            <person name="Kosarev P."/>
            <person name="Mahmoud A."/>
            <person name="Hajiyev E."/>
            <person name="Babayeva S."/>
            <person name="Izzatullayeva V."/>
            <person name="Mammadov A."/>
            <person name="Mammadov A."/>
            <person name="Sharifova S."/>
            <person name="Ojaghi J."/>
            <person name="Eynullazada K."/>
            <person name="Bayramov B."/>
            <person name="Abdulazimova A."/>
            <person name="Shahmuradov I."/>
        </authorList>
    </citation>
    <scope>NUCLEOTIDE SEQUENCE [LARGE SCALE GENOMIC DNA]</scope>
    <source>
        <strain evidence="5">cv. AG2017</strain>
        <tissue evidence="4">Leaf</tissue>
    </source>
</reference>
<dbReference type="GO" id="GO:0003676">
    <property type="term" value="F:nucleic acid binding"/>
    <property type="evidence" value="ECO:0007669"/>
    <property type="project" value="InterPro"/>
</dbReference>
<dbReference type="Proteomes" id="UP000233551">
    <property type="component" value="Unassembled WGS sequence"/>
</dbReference>
<dbReference type="PANTHER" id="PTHR42648:SF27">
    <property type="entry name" value="RNA-DIRECTED DNA POLYMERASE"/>
    <property type="match status" value="1"/>
</dbReference>
<dbReference type="InterPro" id="IPR036397">
    <property type="entry name" value="RNaseH_sf"/>
</dbReference>
<dbReference type="InterPro" id="IPR001584">
    <property type="entry name" value="Integrase_cat-core"/>
</dbReference>
<dbReference type="InterPro" id="IPR013103">
    <property type="entry name" value="RVT_2"/>
</dbReference>
<dbReference type="Gene3D" id="3.30.420.10">
    <property type="entry name" value="Ribonuclease H-like superfamily/Ribonuclease H"/>
    <property type="match status" value="1"/>
</dbReference>
<evidence type="ECO:0000313" key="4">
    <source>
        <dbReference type="EMBL" id="PKI58225.1"/>
    </source>
</evidence>
<evidence type="ECO:0000259" key="3">
    <source>
        <dbReference type="PROSITE" id="PS50994"/>
    </source>
</evidence>
<sequence>MERAKEVLELIHSDVCGPFREIARGGYSYFITFADDYSRFGYVYLMKYKHESFEKFKEFKAEVEKQKGKSIKTLRSDRGEEYMSTEFGDFLKEHGIVSQFTPPGTPQLNGVSERRNRTLLDMVRSMMSYTDLPISMWGYALQTACYLLNRIPSKSVSTTLYEIWNGRTPSLKHVKIWGCPAFVKKQKTDKLETRSEKDRDDPTTYEEAISDIDFSKWLKAMKSEMDSMSKNQVWDLVDPPEGIAPIGNKWIFTRKIGADGKVETYKVRLVAKGYRQKQGVDYEETFSLVAMLKSIRIMLAVATHYDYDVWQMDVKTAFLNGYIEEEIFMDQPKGFESKDKSKVCKLKRSIYGLKQASRSWNRRFDEAVKSFGFIKNKDEPCSLMYAMLGTRPDIAYAVSVTRPYQSNPGPDHWTAVKNILKYLRRTKDKVLVYGEGELRLDGFTNSNFQSDVDDKKSISCYIFTCNGGAVSWKSSKQETTADSTSEAEYIAASDAAKEAIWIRKFVTELYVVPSISSPVELYCDNTRAIAQAKEPISHQKSKHIERRYHIIREIIGRGDVAVQKVASANNVADPLTKAMTQ</sequence>
<dbReference type="InterPro" id="IPR043502">
    <property type="entry name" value="DNA/RNA_pol_sf"/>
</dbReference>
<dbReference type="CDD" id="cd09272">
    <property type="entry name" value="RNase_HI_RT_Ty1"/>
    <property type="match status" value="1"/>
</dbReference>
<dbReference type="GO" id="GO:0015074">
    <property type="term" value="P:DNA integration"/>
    <property type="evidence" value="ECO:0007669"/>
    <property type="project" value="InterPro"/>
</dbReference>
<dbReference type="SUPFAM" id="SSF56672">
    <property type="entry name" value="DNA/RNA polymerases"/>
    <property type="match status" value="1"/>
</dbReference>
<name>A0A2I0JPK5_PUNGR</name>
<evidence type="ECO:0000256" key="1">
    <source>
        <dbReference type="ARBA" id="ARBA00022723"/>
    </source>
</evidence>
<accession>A0A2I0JPK5</accession>
<keyword evidence="5" id="KW-1185">Reference proteome</keyword>
<dbReference type="SUPFAM" id="SSF53098">
    <property type="entry name" value="Ribonuclease H-like"/>
    <property type="match status" value="1"/>
</dbReference>
<organism evidence="4 5">
    <name type="scientific">Punica granatum</name>
    <name type="common">Pomegranate</name>
    <dbReference type="NCBI Taxonomy" id="22663"/>
    <lineage>
        <taxon>Eukaryota</taxon>
        <taxon>Viridiplantae</taxon>
        <taxon>Streptophyta</taxon>
        <taxon>Embryophyta</taxon>
        <taxon>Tracheophyta</taxon>
        <taxon>Spermatophyta</taxon>
        <taxon>Magnoliopsida</taxon>
        <taxon>eudicotyledons</taxon>
        <taxon>Gunneridae</taxon>
        <taxon>Pentapetalae</taxon>
        <taxon>rosids</taxon>
        <taxon>malvids</taxon>
        <taxon>Myrtales</taxon>
        <taxon>Lythraceae</taxon>
        <taxon>Punica</taxon>
    </lineage>
</organism>
<keyword evidence="1" id="KW-0479">Metal-binding</keyword>
<gene>
    <name evidence="4" type="ORF">CRG98_021396</name>
</gene>
<evidence type="ECO:0000313" key="5">
    <source>
        <dbReference type="Proteomes" id="UP000233551"/>
    </source>
</evidence>
<dbReference type="Pfam" id="PF07727">
    <property type="entry name" value="RVT_2"/>
    <property type="match status" value="1"/>
</dbReference>
<dbReference type="InterPro" id="IPR039537">
    <property type="entry name" value="Retrotran_Ty1/copia-like"/>
</dbReference>
<evidence type="ECO:0000256" key="2">
    <source>
        <dbReference type="ARBA" id="ARBA00022801"/>
    </source>
</evidence>
<dbReference type="STRING" id="22663.A0A2I0JPK5"/>
<dbReference type="PANTHER" id="PTHR42648">
    <property type="entry name" value="TRANSPOSASE, PUTATIVE-RELATED"/>
    <property type="match status" value="1"/>
</dbReference>
<dbReference type="InterPro" id="IPR012337">
    <property type="entry name" value="RNaseH-like_sf"/>
</dbReference>